<evidence type="ECO:0000313" key="5">
    <source>
        <dbReference type="EMBL" id="MBE5040048.1"/>
    </source>
</evidence>
<dbReference type="PANTHER" id="PTHR36845">
    <property type="entry name" value="HYDROLASE, PUTATIVE (AFU_ORTHOLOGUE AFUA_7G05090)-RELATED"/>
    <property type="match status" value="1"/>
</dbReference>
<evidence type="ECO:0000256" key="4">
    <source>
        <dbReference type="PIRSR" id="PIRSR610905-2"/>
    </source>
</evidence>
<dbReference type="Pfam" id="PF07470">
    <property type="entry name" value="Glyco_hydro_88"/>
    <property type="match status" value="1"/>
</dbReference>
<proteinExistence type="inferred from homology"/>
<feature type="active site" description="Nucleophile" evidence="3">
    <location>
        <position position="109"/>
    </location>
</feature>
<keyword evidence="1 5" id="KW-0378">Hydrolase</keyword>
<dbReference type="InterPro" id="IPR010905">
    <property type="entry name" value="Glyco_hydro_88"/>
</dbReference>
<protein>
    <submittedName>
        <fullName evidence="5">Glycoside hydrolase family 88 protein</fullName>
    </submittedName>
</protein>
<dbReference type="InterPro" id="IPR012341">
    <property type="entry name" value="6hp_glycosidase-like_sf"/>
</dbReference>
<dbReference type="InterPro" id="IPR008928">
    <property type="entry name" value="6-hairpin_glycosidase_sf"/>
</dbReference>
<dbReference type="SUPFAM" id="SSF48208">
    <property type="entry name" value="Six-hairpin glycosidases"/>
    <property type="match status" value="1"/>
</dbReference>
<dbReference type="PANTHER" id="PTHR36845:SF1">
    <property type="entry name" value="HYDROLASE, PUTATIVE (AFU_ORTHOLOGUE AFUA_7G05090)-RELATED"/>
    <property type="match status" value="1"/>
</dbReference>
<keyword evidence="6" id="KW-1185">Reference proteome</keyword>
<feature type="binding site" evidence="4">
    <location>
        <position position="172"/>
    </location>
    <ligand>
        <name>substrate</name>
    </ligand>
</feature>
<dbReference type="GO" id="GO:0000272">
    <property type="term" value="P:polysaccharide catabolic process"/>
    <property type="evidence" value="ECO:0007669"/>
    <property type="project" value="TreeGrafter"/>
</dbReference>
<accession>A0A9D5RBI0</accession>
<evidence type="ECO:0000256" key="2">
    <source>
        <dbReference type="ARBA" id="ARBA00038358"/>
    </source>
</evidence>
<dbReference type="GO" id="GO:0052757">
    <property type="term" value="F:chondroitin hydrolase activity"/>
    <property type="evidence" value="ECO:0007669"/>
    <property type="project" value="TreeGrafter"/>
</dbReference>
<dbReference type="RefSeq" id="WP_226392596.1">
    <property type="nucleotide sequence ID" value="NZ_JADCKB010000010.1"/>
</dbReference>
<dbReference type="Proteomes" id="UP000806542">
    <property type="component" value="Unassembled WGS sequence"/>
</dbReference>
<evidence type="ECO:0000256" key="3">
    <source>
        <dbReference type="PIRSR" id="PIRSR610905-1"/>
    </source>
</evidence>
<comment type="caution">
    <text evidence="5">The sequence shown here is derived from an EMBL/GenBank/DDBJ whole genome shotgun (WGS) entry which is preliminary data.</text>
</comment>
<evidence type="ECO:0000313" key="6">
    <source>
        <dbReference type="Proteomes" id="UP000806542"/>
    </source>
</evidence>
<evidence type="ECO:0000256" key="1">
    <source>
        <dbReference type="ARBA" id="ARBA00022801"/>
    </source>
</evidence>
<sequence>MKIVLQELKEKWRQPYQADKGLSEASLRYCIGKIKENMGTFAYACPSETAPEGRYQVVDNRAWTTGFWPGMLWAAYGTARDAVFYHAGKLQTDLFRERLEKDYVLQHHDIGFLYILSCVADYKMTGSEEARQLGIRAAYRLMKMYRKVPGIFQRGGNLEDLTDRFTGVFIVDCMLNIPLLFWAAEQTGDKTLFDAAYCHAKNTVNSIIRPNGAVVHTGVADVIHGTIVPDPFQSQGKGGEDGVWSRGQAWAVYGFPLAYSYTKDPAFLDAAKAVSNYFLNHLCSDDVPNWDFYYTEDDAQRDTSAAAIAVCGLLELAKQLPITDPDKEIYQRAAFKILDSLSANYRTKEGQDNMGLLEAGVYQASKGWNQPTIWGDYFYIEALWRLHGNYCRFW</sequence>
<dbReference type="AlphaFoldDB" id="A0A9D5RBI0"/>
<dbReference type="InterPro" id="IPR052369">
    <property type="entry name" value="UG_Glycosaminoglycan_Hydrolase"/>
</dbReference>
<feature type="binding site" evidence="4">
    <location>
        <position position="250"/>
    </location>
    <ligand>
        <name>substrate</name>
    </ligand>
</feature>
<gene>
    <name evidence="5" type="ORF">INF28_06165</name>
</gene>
<name>A0A9D5RBI0_9FIRM</name>
<feature type="binding site" evidence="4">
    <location>
        <position position="109"/>
    </location>
    <ligand>
        <name>substrate</name>
    </ligand>
</feature>
<dbReference type="Gene3D" id="1.50.10.10">
    <property type="match status" value="1"/>
</dbReference>
<dbReference type="EMBL" id="JADCKB010000010">
    <property type="protein sequence ID" value="MBE5040048.1"/>
    <property type="molecule type" value="Genomic_DNA"/>
</dbReference>
<reference evidence="5" key="1">
    <citation type="submission" date="2020-10" db="EMBL/GenBank/DDBJ databases">
        <title>ChiBAC.</title>
        <authorList>
            <person name="Zenner C."/>
            <person name="Hitch T.C.A."/>
            <person name="Clavel T."/>
        </authorList>
    </citation>
    <scope>NUCLEOTIDE SEQUENCE</scope>
    <source>
        <strain evidence="5">DSM 107454</strain>
    </source>
</reference>
<feature type="binding site" evidence="4">
    <location>
        <position position="246"/>
    </location>
    <ligand>
        <name>substrate</name>
    </ligand>
</feature>
<feature type="active site" description="Proton donor" evidence="3">
    <location>
        <position position="172"/>
    </location>
</feature>
<organism evidence="5 6">
    <name type="scientific">Ructibacterium gallinarum</name>
    <dbReference type="NCBI Taxonomy" id="2779355"/>
    <lineage>
        <taxon>Bacteria</taxon>
        <taxon>Bacillati</taxon>
        <taxon>Bacillota</taxon>
        <taxon>Clostridia</taxon>
        <taxon>Eubacteriales</taxon>
        <taxon>Oscillospiraceae</taxon>
        <taxon>Ructibacterium</taxon>
    </lineage>
</organism>
<comment type="similarity">
    <text evidence="2">Belongs to the glycosyl hydrolase 88 family.</text>
</comment>